<protein>
    <submittedName>
        <fullName evidence="2">Uncharacterized protein</fullName>
    </submittedName>
</protein>
<evidence type="ECO:0000313" key="2">
    <source>
        <dbReference type="EMBL" id="CAK9322570.1"/>
    </source>
</evidence>
<accession>A0ABP0YSI4</accession>
<name>A0ABP0YSI4_9ROSI</name>
<dbReference type="Proteomes" id="UP001642487">
    <property type="component" value="Chromosome 5"/>
</dbReference>
<dbReference type="EMBL" id="OZ021739">
    <property type="protein sequence ID" value="CAK9322570.1"/>
    <property type="molecule type" value="Genomic_DNA"/>
</dbReference>
<evidence type="ECO:0000256" key="1">
    <source>
        <dbReference type="SAM" id="MobiDB-lite"/>
    </source>
</evidence>
<reference evidence="2 3" key="1">
    <citation type="submission" date="2024-03" db="EMBL/GenBank/DDBJ databases">
        <authorList>
            <person name="Gkanogiannis A."/>
            <person name="Becerra Lopez-Lavalle L."/>
        </authorList>
    </citation>
    <scope>NUCLEOTIDE SEQUENCE [LARGE SCALE GENOMIC DNA]</scope>
</reference>
<evidence type="ECO:0000313" key="3">
    <source>
        <dbReference type="Proteomes" id="UP001642487"/>
    </source>
</evidence>
<keyword evidence="3" id="KW-1185">Reference proteome</keyword>
<feature type="region of interest" description="Disordered" evidence="1">
    <location>
        <begin position="35"/>
        <end position="69"/>
    </location>
</feature>
<organism evidence="2 3">
    <name type="scientific">Citrullus colocynthis</name>
    <name type="common">colocynth</name>
    <dbReference type="NCBI Taxonomy" id="252529"/>
    <lineage>
        <taxon>Eukaryota</taxon>
        <taxon>Viridiplantae</taxon>
        <taxon>Streptophyta</taxon>
        <taxon>Embryophyta</taxon>
        <taxon>Tracheophyta</taxon>
        <taxon>Spermatophyta</taxon>
        <taxon>Magnoliopsida</taxon>
        <taxon>eudicotyledons</taxon>
        <taxon>Gunneridae</taxon>
        <taxon>Pentapetalae</taxon>
        <taxon>rosids</taxon>
        <taxon>fabids</taxon>
        <taxon>Cucurbitales</taxon>
        <taxon>Cucurbitaceae</taxon>
        <taxon>Benincaseae</taxon>
        <taxon>Citrullus</taxon>
    </lineage>
</organism>
<gene>
    <name evidence="2" type="ORF">CITCOLO1_LOCUS14721</name>
</gene>
<feature type="compositionally biased region" description="Basic and acidic residues" evidence="1">
    <location>
        <begin position="47"/>
        <end position="69"/>
    </location>
</feature>
<feature type="region of interest" description="Disordered" evidence="1">
    <location>
        <begin position="1"/>
        <end position="23"/>
    </location>
</feature>
<sequence>MAPEFERLRITQEEKKNQDRRRTITRRRYEFTLHSLNESAMNSDPKSVNDKLKNNQDHNPPPKDLKLKQKVEDLNYQPTDLKMKQKVEDLYDYENLFSLYPHYVMEKELNLENIGSFLEVRFEGRERDDSRAESSKRKRITKSPEVIDLSSDSRIFFEPVKLIEEIVRIYGDYIEHIFQMANDRFNDEQRWNFDKTMCSGLAEIFSQKIERLGIELKGMKKDSNQRENYYLIEPRVRQIMNQLERMHERFDSSSNIKASSRRNCRKEELILCIDEIGEMRKELYEILWRIEELKSMKMKKTMEIKQRNLRI</sequence>
<proteinExistence type="predicted"/>
<feature type="compositionally biased region" description="Polar residues" evidence="1">
    <location>
        <begin position="35"/>
        <end position="46"/>
    </location>
</feature>